<evidence type="ECO:0000256" key="3">
    <source>
        <dbReference type="ARBA" id="ARBA00022741"/>
    </source>
</evidence>
<evidence type="ECO:0000313" key="14">
    <source>
        <dbReference type="EMBL" id="CAK8694988.1"/>
    </source>
</evidence>
<dbReference type="SUPFAM" id="SSF53300">
    <property type="entry name" value="vWA-like"/>
    <property type="match status" value="1"/>
</dbReference>
<keyword evidence="15" id="KW-1185">Reference proteome</keyword>
<dbReference type="Pfam" id="PF03731">
    <property type="entry name" value="Ku_N"/>
    <property type="match status" value="1"/>
</dbReference>
<dbReference type="InterPro" id="IPR024193">
    <property type="entry name" value="Ku80"/>
</dbReference>
<dbReference type="InterPro" id="IPR014893">
    <property type="entry name" value="Ku_PK_bind"/>
</dbReference>
<dbReference type="InterPro" id="IPR016194">
    <property type="entry name" value="SPOC-like_C_dom_sf"/>
</dbReference>
<dbReference type="CDD" id="cd00873">
    <property type="entry name" value="KU80"/>
    <property type="match status" value="1"/>
</dbReference>
<dbReference type="Gene3D" id="3.40.50.410">
    <property type="entry name" value="von Willebrand factor, type A domain"/>
    <property type="match status" value="1"/>
</dbReference>
<organism evidence="14 15">
    <name type="scientific">Clavelina lepadiformis</name>
    <name type="common">Light-bulb sea squirt</name>
    <name type="synonym">Ascidia lepadiformis</name>
    <dbReference type="NCBI Taxonomy" id="159417"/>
    <lineage>
        <taxon>Eukaryota</taxon>
        <taxon>Metazoa</taxon>
        <taxon>Chordata</taxon>
        <taxon>Tunicata</taxon>
        <taxon>Ascidiacea</taxon>
        <taxon>Aplousobranchia</taxon>
        <taxon>Clavelinidae</taxon>
        <taxon>Clavelina</taxon>
    </lineage>
</organism>
<dbReference type="PIRSF" id="PIRSF016570">
    <property type="entry name" value="Ku80"/>
    <property type="match status" value="1"/>
</dbReference>
<dbReference type="SMART" id="SM00559">
    <property type="entry name" value="Ku78"/>
    <property type="match status" value="1"/>
</dbReference>
<evidence type="ECO:0000256" key="12">
    <source>
        <dbReference type="SAM" id="MobiDB-lite"/>
    </source>
</evidence>
<feature type="region of interest" description="Disordered" evidence="12">
    <location>
        <begin position="176"/>
        <end position="221"/>
    </location>
</feature>
<sequence length="737" mass="82218">MARAKEAIVFCLDIGLGMQTAAPGYPTAYDSAVKVLSMLIQRKIFSESKDEVALVLFGCEETANRLADTDDNSYQNVSLAYPLGNVSFDLLEYISYSLKPGTKVADFLDAVTVSLDILYNETKSKKLNCRRIVLFTNFSHEFSNDSLDGIIGGFSADGMDIDLCVIGPEIDIETIGLNGKDETNDEESLKDEPSTSTSLPKRRKLNHFNPSIDPNTGKPKTCQQMAGEKVVTKMFNGGVNGECYSFSQATKAVTGFEKKSVRSAAWKCHLTLGSELAIPCVAYAKTKEAKLKQTWKKCHAKTHKTADITVNQFYHVEDDQHTEVEKENIGKGYKYGKDIIPFSSEDDKQMKYATEGKSLSILGFTDIDNVPPNLFVDDQALFVLPESGDNASCTSLSAMVLGLQKQHLCAIACYIYRKGTNPKLVALIPHITEDNICFVMIGLPFSEDVRTLSFASLKDRKAHQPSDKQLQVMDELIDSMDLSDKSNSAELYPPEHMLNPYFQHTFQALYRRSQNPNAALTHTSDNVSTLLKPNNDVMERSRVKLEHVQSSFSLQKQVWKKDADLKEAWKKVDIDQADTQGSSSISGLQIAQISVPTVEKVGTVSPDSDFIALLSNAEGSAIEEIFKQLQKKIEEFLGDPFATRLENKIIVSLKTLINHAQKHNQRDNVNKFLHQIKLRVLKMPFRASFVENNIAPIDESVSAEHFWSDGDRAADRQEDEEQEDDEQGADELLDMMD</sequence>
<name>A0ABP0GTC7_CLALP</name>
<dbReference type="SUPFAM" id="SSF100939">
    <property type="entry name" value="SPOC domain-like"/>
    <property type="match status" value="1"/>
</dbReference>
<dbReference type="PANTHER" id="PTHR12604">
    <property type="entry name" value="KU AUTOANTIGEN DNA HELICASE"/>
    <property type="match status" value="1"/>
</dbReference>
<protein>
    <recommendedName>
        <fullName evidence="13">Ku domain-containing protein</fullName>
    </recommendedName>
</protein>
<keyword evidence="4" id="KW-0227">DNA damage</keyword>
<accession>A0ABP0GTC7</accession>
<dbReference type="SUPFAM" id="SSF101420">
    <property type="entry name" value="C-terminal domain of Ku80"/>
    <property type="match status" value="1"/>
</dbReference>
<feature type="region of interest" description="Disordered" evidence="12">
    <location>
        <begin position="706"/>
        <end position="737"/>
    </location>
</feature>
<dbReference type="InterPro" id="IPR036494">
    <property type="entry name" value="Ku_C_sf"/>
</dbReference>
<feature type="compositionally biased region" description="Basic and acidic residues" evidence="12">
    <location>
        <begin position="706"/>
        <end position="716"/>
    </location>
</feature>
<dbReference type="Pfam" id="PF08785">
    <property type="entry name" value="Ku_PK_bind"/>
    <property type="match status" value="1"/>
</dbReference>
<evidence type="ECO:0000259" key="13">
    <source>
        <dbReference type="SMART" id="SM00559"/>
    </source>
</evidence>
<evidence type="ECO:0000256" key="5">
    <source>
        <dbReference type="ARBA" id="ARBA00022801"/>
    </source>
</evidence>
<gene>
    <name evidence="14" type="ORF">CVLEPA_LOCUS28299</name>
</gene>
<evidence type="ECO:0000256" key="6">
    <source>
        <dbReference type="ARBA" id="ARBA00022806"/>
    </source>
</evidence>
<dbReference type="Gene3D" id="1.10.1600.10">
    <property type="match status" value="1"/>
</dbReference>
<keyword evidence="9" id="KW-0233">DNA recombination</keyword>
<evidence type="ECO:0000256" key="9">
    <source>
        <dbReference type="ARBA" id="ARBA00023172"/>
    </source>
</evidence>
<comment type="caution">
    <text evidence="14">The sequence shown here is derived from an EMBL/GenBank/DDBJ whole genome shotgun (WGS) entry which is preliminary data.</text>
</comment>
<evidence type="ECO:0000256" key="1">
    <source>
        <dbReference type="ARBA" id="ARBA00004123"/>
    </source>
</evidence>
<keyword evidence="5" id="KW-0378">Hydrolase</keyword>
<dbReference type="PANTHER" id="PTHR12604:SF4">
    <property type="entry name" value="X-RAY REPAIR CROSS-COMPLEMENTING PROTEIN 5"/>
    <property type="match status" value="1"/>
</dbReference>
<dbReference type="Gene3D" id="1.25.40.240">
    <property type="entry name" value="Ku, C-terminal domain"/>
    <property type="match status" value="1"/>
</dbReference>
<evidence type="ECO:0000313" key="15">
    <source>
        <dbReference type="Proteomes" id="UP001642483"/>
    </source>
</evidence>
<keyword evidence="11" id="KW-0539">Nucleus</keyword>
<comment type="subcellular location">
    <subcellularLocation>
        <location evidence="1">Nucleus</location>
    </subcellularLocation>
</comment>
<dbReference type="EMBL" id="CAWYQH010000141">
    <property type="protein sequence ID" value="CAK8694988.1"/>
    <property type="molecule type" value="Genomic_DNA"/>
</dbReference>
<evidence type="ECO:0000256" key="8">
    <source>
        <dbReference type="ARBA" id="ARBA00023125"/>
    </source>
</evidence>
<dbReference type="Gene3D" id="2.40.290.10">
    <property type="match status" value="1"/>
</dbReference>
<evidence type="ECO:0000256" key="11">
    <source>
        <dbReference type="ARBA" id="ARBA00023242"/>
    </source>
</evidence>
<feature type="compositionally biased region" description="Acidic residues" evidence="12">
    <location>
        <begin position="717"/>
        <end position="737"/>
    </location>
</feature>
<proteinExistence type="inferred from homology"/>
<evidence type="ECO:0000256" key="4">
    <source>
        <dbReference type="ARBA" id="ARBA00022763"/>
    </source>
</evidence>
<dbReference type="Proteomes" id="UP001642483">
    <property type="component" value="Unassembled WGS sequence"/>
</dbReference>
<keyword evidence="8" id="KW-0238">DNA-binding</keyword>
<evidence type="ECO:0000256" key="10">
    <source>
        <dbReference type="ARBA" id="ARBA00023204"/>
    </source>
</evidence>
<evidence type="ECO:0000256" key="2">
    <source>
        <dbReference type="ARBA" id="ARBA00007726"/>
    </source>
</evidence>
<keyword evidence="7" id="KW-0067">ATP-binding</keyword>
<evidence type="ECO:0000256" key="7">
    <source>
        <dbReference type="ARBA" id="ARBA00022840"/>
    </source>
</evidence>
<keyword evidence="6" id="KW-0347">Helicase</keyword>
<keyword evidence="10" id="KW-0234">DNA repair</keyword>
<feature type="domain" description="Ku" evidence="13">
    <location>
        <begin position="321"/>
        <end position="460"/>
    </location>
</feature>
<dbReference type="InterPro" id="IPR005161">
    <property type="entry name" value="Ku_N"/>
</dbReference>
<reference evidence="14 15" key="1">
    <citation type="submission" date="2024-02" db="EMBL/GenBank/DDBJ databases">
        <authorList>
            <person name="Daric V."/>
            <person name="Darras S."/>
        </authorList>
    </citation>
    <scope>NUCLEOTIDE SEQUENCE [LARGE SCALE GENOMIC DNA]</scope>
</reference>
<dbReference type="Pfam" id="PF02735">
    <property type="entry name" value="Ku"/>
    <property type="match status" value="1"/>
</dbReference>
<comment type="similarity">
    <text evidence="2">Belongs to the ku80 family.</text>
</comment>
<keyword evidence="3" id="KW-0547">Nucleotide-binding</keyword>
<dbReference type="InterPro" id="IPR006164">
    <property type="entry name" value="DNA_bd_Ku70/Ku80"/>
</dbReference>
<dbReference type="InterPro" id="IPR036465">
    <property type="entry name" value="vWFA_dom_sf"/>
</dbReference>